<dbReference type="SUPFAM" id="SSF52540">
    <property type="entry name" value="P-loop containing nucleoside triphosphate hydrolases"/>
    <property type="match status" value="1"/>
</dbReference>
<dbReference type="InterPro" id="IPR001482">
    <property type="entry name" value="T2SS/T4SS_dom"/>
</dbReference>
<comment type="similarity">
    <text evidence="1">Belongs to the GSP E family.</text>
</comment>
<dbReference type="InterPro" id="IPR050921">
    <property type="entry name" value="T4SS_GSP_E_ATPase"/>
</dbReference>
<accession>A0A1I5YKC2</accession>
<protein>
    <submittedName>
        <fullName evidence="4">Pilus assembly protein CpaF</fullName>
    </submittedName>
</protein>
<dbReference type="Gene3D" id="3.40.50.300">
    <property type="entry name" value="P-loop containing nucleotide triphosphate hydrolases"/>
    <property type="match status" value="1"/>
</dbReference>
<evidence type="ECO:0000313" key="4">
    <source>
        <dbReference type="EMBL" id="SFQ44679.1"/>
    </source>
</evidence>
<dbReference type="Proteomes" id="UP000243106">
    <property type="component" value="Unassembled WGS sequence"/>
</dbReference>
<dbReference type="AlphaFoldDB" id="A0A1I5YKC2"/>
<dbReference type="PANTHER" id="PTHR30486">
    <property type="entry name" value="TWITCHING MOTILITY PROTEIN PILT"/>
    <property type="match status" value="1"/>
</dbReference>
<feature type="domain" description="Bacterial type II secretion system protein E" evidence="3">
    <location>
        <begin position="198"/>
        <end position="473"/>
    </location>
</feature>
<dbReference type="PANTHER" id="PTHR30486:SF15">
    <property type="entry name" value="TYPE II_IV SECRETION SYSTEM ATPASE"/>
    <property type="match status" value="1"/>
</dbReference>
<dbReference type="GO" id="GO:0016887">
    <property type="term" value="F:ATP hydrolysis activity"/>
    <property type="evidence" value="ECO:0007669"/>
    <property type="project" value="InterPro"/>
</dbReference>
<dbReference type="EMBL" id="FOXV01000006">
    <property type="protein sequence ID" value="SFQ44679.1"/>
    <property type="molecule type" value="Genomic_DNA"/>
</dbReference>
<keyword evidence="5" id="KW-1185">Reference proteome</keyword>
<gene>
    <name evidence="4" type="ORF">SAMN05421853_10626</name>
</gene>
<reference evidence="5" key="1">
    <citation type="submission" date="2016-10" db="EMBL/GenBank/DDBJ databases">
        <authorList>
            <person name="Varghese N."/>
            <person name="Submissions S."/>
        </authorList>
    </citation>
    <scope>NUCLEOTIDE SEQUENCE [LARGE SCALE GENOMIC DNA]</scope>
    <source>
        <strain evidence="5">JCM 10271</strain>
    </source>
</reference>
<dbReference type="CDD" id="cd01130">
    <property type="entry name" value="VirB11-like_ATPase"/>
    <property type="match status" value="1"/>
</dbReference>
<organism evidence="4 5">
    <name type="scientific">Roseivivax halotolerans</name>
    <dbReference type="NCBI Taxonomy" id="93684"/>
    <lineage>
        <taxon>Bacteria</taxon>
        <taxon>Pseudomonadati</taxon>
        <taxon>Pseudomonadota</taxon>
        <taxon>Alphaproteobacteria</taxon>
        <taxon>Rhodobacterales</taxon>
        <taxon>Roseobacteraceae</taxon>
        <taxon>Roseivivax</taxon>
    </lineage>
</organism>
<dbReference type="Gene3D" id="3.30.450.380">
    <property type="match status" value="1"/>
</dbReference>
<feature type="region of interest" description="Disordered" evidence="2">
    <location>
        <begin position="67"/>
        <end position="134"/>
    </location>
</feature>
<evidence type="ECO:0000256" key="2">
    <source>
        <dbReference type="SAM" id="MobiDB-lite"/>
    </source>
</evidence>
<proteinExistence type="inferred from homology"/>
<name>A0A1I5YKC2_9RHOB</name>
<sequence>MSVHMFQPSHREALEKINAIAARIDIPGLSAQERANNAVSFFVESSNEHWPLASQIDLLHAATAALEAQAERDNKASAKPEGRPTTATPGPEKRPQLQPGAEMPRPARTPAPMPVPVPASPPAPSASMDSSDVTALSGDVIRSLSRTLDFSDLAAQSREEQESAIHQAIRALSDERKLHLNGREIADLVRAVLADMLGLGPLEALLSDDEITDIMVNGPRRVFIERNGKLELTDVRFRDDTHVRAVASRIVSEVGRRIDESQPMVDARLADGSRVNVAIPPLAIDGPTITIRKFPAHPIGLDTLVQGGSLTSQMAGFLSLAAHLRLNILISGGTGSGKTTLMNAMSQYIPEDERLVTIEDAAELRLQQPHVVRFETRPPNVEGTGEVTMRTLVRNALRMRPDRIIIGEIRGDEVLDLLQAMNTGHDGSMSTLHANSPREALTRVESMASLAGFNPGTGVVRRQLAEAVNLVVQVSRMRDGKRRITSISEIAGMAEDVITLQDIFTFETDPRSTRNRVIGDFRYTGFRPKCAARAADYGVIDDLNAVLGH</sequence>
<feature type="compositionally biased region" description="Basic and acidic residues" evidence="2">
    <location>
        <begin position="69"/>
        <end position="82"/>
    </location>
</feature>
<evidence type="ECO:0000256" key="1">
    <source>
        <dbReference type="ARBA" id="ARBA00006611"/>
    </source>
</evidence>
<feature type="compositionally biased region" description="Pro residues" evidence="2">
    <location>
        <begin position="107"/>
        <end position="124"/>
    </location>
</feature>
<dbReference type="Pfam" id="PF00437">
    <property type="entry name" value="T2SSE"/>
    <property type="match status" value="1"/>
</dbReference>
<dbReference type="STRING" id="93684.SAMN05421853_10626"/>
<evidence type="ECO:0000259" key="3">
    <source>
        <dbReference type="Pfam" id="PF00437"/>
    </source>
</evidence>
<evidence type="ECO:0000313" key="5">
    <source>
        <dbReference type="Proteomes" id="UP000243106"/>
    </source>
</evidence>
<dbReference type="InterPro" id="IPR027417">
    <property type="entry name" value="P-loop_NTPase"/>
</dbReference>